<comment type="function">
    <text evidence="1">Removes C-terminal D-alanyl residues from sugar-peptide cell wall precursors.</text>
</comment>
<comment type="similarity">
    <text evidence="3 15">Belongs to the peptidase S11 family.</text>
</comment>
<dbReference type="Gene3D" id="3.40.710.10">
    <property type="entry name" value="DD-peptidase/beta-lactamase superfamily"/>
    <property type="match status" value="1"/>
</dbReference>
<dbReference type="PRINTS" id="PR00725">
    <property type="entry name" value="DADACBPTASE1"/>
</dbReference>
<keyword evidence="6" id="KW-0645">Protease</keyword>
<dbReference type="KEGG" id="hsd:SD1D_1086"/>
<feature type="active site" description="Acyl-ester intermediate" evidence="13">
    <location>
        <position position="105"/>
    </location>
</feature>
<dbReference type="GO" id="GO:0009002">
    <property type="term" value="F:serine-type D-Ala-D-Ala carboxypeptidase activity"/>
    <property type="evidence" value="ECO:0007669"/>
    <property type="project" value="UniProtKB-EC"/>
</dbReference>
<dbReference type="InterPro" id="IPR037167">
    <property type="entry name" value="Peptidase_S11_C_sf"/>
</dbReference>
<evidence type="ECO:0000313" key="18">
    <source>
        <dbReference type="EMBL" id="CUH92632.1"/>
    </source>
</evidence>
<feature type="active site" description="Proton acceptor" evidence="13">
    <location>
        <position position="108"/>
    </location>
</feature>
<evidence type="ECO:0000256" key="7">
    <source>
        <dbReference type="ARBA" id="ARBA00022729"/>
    </source>
</evidence>
<protein>
    <recommendedName>
        <fullName evidence="4">serine-type D-Ala-D-Ala carboxypeptidase</fullName>
        <ecNumber evidence="4">3.4.16.4</ecNumber>
    </recommendedName>
</protein>
<dbReference type="EMBL" id="LN879430">
    <property type="protein sequence ID" value="CUH92632.1"/>
    <property type="molecule type" value="Genomic_DNA"/>
</dbReference>
<comment type="catalytic activity">
    <reaction evidence="12">
        <text>Preferential cleavage: (Ac)2-L-Lys-D-Ala-|-D-Ala. Also transpeptidation of peptidyl-alanyl moieties that are N-acyl substituents of D-alanine.</text>
        <dbReference type="EC" id="3.4.16.4"/>
    </reaction>
</comment>
<dbReference type="InterPro" id="IPR012338">
    <property type="entry name" value="Beta-lactam/transpept-like"/>
</dbReference>
<evidence type="ECO:0000259" key="17">
    <source>
        <dbReference type="SMART" id="SM00936"/>
    </source>
</evidence>
<dbReference type="EC" id="3.4.16.4" evidence="4"/>
<evidence type="ECO:0000256" key="12">
    <source>
        <dbReference type="ARBA" id="ARBA00034000"/>
    </source>
</evidence>
<reference evidence="19" key="1">
    <citation type="submission" date="2015-09" db="EMBL/GenBank/DDBJ databases">
        <authorList>
            <person name="Wibberg D."/>
        </authorList>
    </citation>
    <scope>NUCLEOTIDE SEQUENCE [LARGE SCALE GENOMIC DNA]</scope>
    <source>
        <strain evidence="19">SD1D</strain>
    </source>
</reference>
<dbReference type="SUPFAM" id="SSF56601">
    <property type="entry name" value="beta-lactamase/transpeptidase-like"/>
    <property type="match status" value="1"/>
</dbReference>
<dbReference type="InterPro" id="IPR012907">
    <property type="entry name" value="Peptidase_S11_C"/>
</dbReference>
<evidence type="ECO:0000256" key="13">
    <source>
        <dbReference type="PIRSR" id="PIRSR618044-1"/>
    </source>
</evidence>
<keyword evidence="19" id="KW-1185">Reference proteome</keyword>
<keyword evidence="7" id="KW-0732">Signal</keyword>
<keyword evidence="16" id="KW-1133">Transmembrane helix</keyword>
<dbReference type="GO" id="GO:0006508">
    <property type="term" value="P:proteolysis"/>
    <property type="evidence" value="ECO:0007669"/>
    <property type="project" value="UniProtKB-KW"/>
</dbReference>
<feature type="domain" description="Peptidase S11 D-Ala-D-Ala carboxypeptidase A C-terminal" evidence="17">
    <location>
        <begin position="320"/>
        <end position="407"/>
    </location>
</feature>
<comment type="pathway">
    <text evidence="2">Cell wall biogenesis; peptidoglycan biosynthesis.</text>
</comment>
<name>A0A0K8J586_9FIRM</name>
<dbReference type="InterPro" id="IPR001967">
    <property type="entry name" value="Peptidase_S11_N"/>
</dbReference>
<feature type="transmembrane region" description="Helical" evidence="16">
    <location>
        <begin position="12"/>
        <end position="30"/>
    </location>
</feature>
<evidence type="ECO:0000256" key="16">
    <source>
        <dbReference type="SAM" id="Phobius"/>
    </source>
</evidence>
<dbReference type="InterPro" id="IPR018044">
    <property type="entry name" value="Peptidase_S11"/>
</dbReference>
<dbReference type="Pfam" id="PF07943">
    <property type="entry name" value="PBP5_C"/>
    <property type="match status" value="1"/>
</dbReference>
<dbReference type="Pfam" id="PF00768">
    <property type="entry name" value="Peptidase_S11"/>
    <property type="match status" value="1"/>
</dbReference>
<feature type="binding site" evidence="14">
    <location>
        <position position="267"/>
    </location>
    <ligand>
        <name>substrate</name>
    </ligand>
</feature>
<dbReference type="PANTHER" id="PTHR21581:SF33">
    <property type="entry name" value="D-ALANYL-D-ALANINE CARBOXYPEPTIDASE DACB"/>
    <property type="match status" value="1"/>
</dbReference>
<dbReference type="GO" id="GO:0008360">
    <property type="term" value="P:regulation of cell shape"/>
    <property type="evidence" value="ECO:0007669"/>
    <property type="project" value="UniProtKB-KW"/>
</dbReference>
<dbReference type="SUPFAM" id="SSF69189">
    <property type="entry name" value="Penicillin-binding protein associated domain"/>
    <property type="match status" value="1"/>
</dbReference>
<dbReference type="GO" id="GO:0009252">
    <property type="term" value="P:peptidoglycan biosynthetic process"/>
    <property type="evidence" value="ECO:0007669"/>
    <property type="project" value="UniProtKB-UniPathway"/>
</dbReference>
<evidence type="ECO:0000256" key="6">
    <source>
        <dbReference type="ARBA" id="ARBA00022670"/>
    </source>
</evidence>
<evidence type="ECO:0000256" key="9">
    <source>
        <dbReference type="ARBA" id="ARBA00022960"/>
    </source>
</evidence>
<evidence type="ECO:0000313" key="19">
    <source>
        <dbReference type="Proteomes" id="UP000196053"/>
    </source>
</evidence>
<dbReference type="InterPro" id="IPR015956">
    <property type="entry name" value="Peniciliin-bd_prot_C_sf"/>
</dbReference>
<dbReference type="UniPathway" id="UPA00219"/>
<dbReference type="GO" id="GO:0071555">
    <property type="term" value="P:cell wall organization"/>
    <property type="evidence" value="ECO:0007669"/>
    <property type="project" value="UniProtKB-KW"/>
</dbReference>
<keyword evidence="8" id="KW-0378">Hydrolase</keyword>
<evidence type="ECO:0000256" key="4">
    <source>
        <dbReference type="ARBA" id="ARBA00012448"/>
    </source>
</evidence>
<evidence type="ECO:0000256" key="14">
    <source>
        <dbReference type="PIRSR" id="PIRSR618044-2"/>
    </source>
</evidence>
<evidence type="ECO:0000256" key="2">
    <source>
        <dbReference type="ARBA" id="ARBA00004752"/>
    </source>
</evidence>
<dbReference type="SMART" id="SM00936">
    <property type="entry name" value="PBP5_C"/>
    <property type="match status" value="1"/>
</dbReference>
<evidence type="ECO:0000256" key="8">
    <source>
        <dbReference type="ARBA" id="ARBA00022801"/>
    </source>
</evidence>
<keyword evidence="10" id="KW-0573">Peptidoglycan synthesis</keyword>
<evidence type="ECO:0000256" key="5">
    <source>
        <dbReference type="ARBA" id="ARBA00022645"/>
    </source>
</evidence>
<evidence type="ECO:0000256" key="15">
    <source>
        <dbReference type="RuleBase" id="RU004016"/>
    </source>
</evidence>
<proteinExistence type="inferred from homology"/>
<keyword evidence="16" id="KW-0812">Transmembrane</keyword>
<dbReference type="Gene3D" id="2.60.410.10">
    <property type="entry name" value="D-Ala-D-Ala carboxypeptidase, C-terminal domain"/>
    <property type="match status" value="1"/>
</dbReference>
<dbReference type="Proteomes" id="UP000196053">
    <property type="component" value="Chromosome I"/>
</dbReference>
<dbReference type="AlphaFoldDB" id="A0A0K8J586"/>
<organism evidence="18 19">
    <name type="scientific">Herbinix luporum</name>
    <dbReference type="NCBI Taxonomy" id="1679721"/>
    <lineage>
        <taxon>Bacteria</taxon>
        <taxon>Bacillati</taxon>
        <taxon>Bacillota</taxon>
        <taxon>Clostridia</taxon>
        <taxon>Lachnospirales</taxon>
        <taxon>Lachnospiraceae</taxon>
        <taxon>Herbinix</taxon>
    </lineage>
</organism>
<sequence length="425" mass="48148">MIVLTKIKPMLNLRFCICFILLLISSLINYNSLYNYYKDNFNQEIIKEENIEEKFKKENIKIQEEQSYSPSPKIELNSLSALLMDGENNRVLYEVNGYQEMPMASTTKIMTCIIALEAGNLNDVVTVSSYAAGMPDVQLHIKAGEQYYLKDLLYPLMLESHNDVAVAIAEHIGGSVEGFATMMNDMARSLGCNNTNFVTPSGLDAEGHYTTAKDLAVIASYAIKNKDFITITNTPTYQFKELKKGRTFSVSNKNKFLYMMDGAIGIKTGFTGKAGYCFVGALKRSDRTLISVVLACGWPPRKNLKWADTKQLMTYGIENFEKKQIFEEVNLDPVYVEDGQRAYIGLDIKGDLNLLLGKNEKVSIEYELPKSLYAPVEKGSKVGVAKYYIDKKLYTEIPIFTTEESKKIDFNFCLKKIIKLWSLQY</sequence>
<evidence type="ECO:0000256" key="10">
    <source>
        <dbReference type="ARBA" id="ARBA00022984"/>
    </source>
</evidence>
<keyword evidence="9" id="KW-0133">Cell shape</keyword>
<dbReference type="PANTHER" id="PTHR21581">
    <property type="entry name" value="D-ALANYL-D-ALANINE CARBOXYPEPTIDASE"/>
    <property type="match status" value="1"/>
</dbReference>
<evidence type="ECO:0000256" key="1">
    <source>
        <dbReference type="ARBA" id="ARBA00003217"/>
    </source>
</evidence>
<keyword evidence="5" id="KW-0121">Carboxypeptidase</keyword>
<keyword evidence="16" id="KW-0472">Membrane</keyword>
<evidence type="ECO:0000256" key="11">
    <source>
        <dbReference type="ARBA" id="ARBA00023316"/>
    </source>
</evidence>
<feature type="active site" evidence="13">
    <location>
        <position position="160"/>
    </location>
</feature>
<gene>
    <name evidence="18" type="ORF">SD1D_1086</name>
</gene>
<accession>A0A0K8J586</accession>
<keyword evidence="11" id="KW-0961">Cell wall biogenesis/degradation</keyword>
<evidence type="ECO:0000256" key="3">
    <source>
        <dbReference type="ARBA" id="ARBA00007164"/>
    </source>
</evidence>